<feature type="transmembrane region" description="Helical" evidence="6">
    <location>
        <begin position="408"/>
        <end position="436"/>
    </location>
</feature>
<feature type="transmembrane region" description="Helical" evidence="6">
    <location>
        <begin position="364"/>
        <end position="388"/>
    </location>
</feature>
<dbReference type="PANTHER" id="PTHR23507">
    <property type="entry name" value="ZGC:174356"/>
    <property type="match status" value="1"/>
</dbReference>
<keyword evidence="8" id="KW-1185">Reference proteome</keyword>
<name>A0A423X0D4_9PEZI</name>
<dbReference type="InterPro" id="IPR011701">
    <property type="entry name" value="MFS"/>
</dbReference>
<dbReference type="GO" id="GO:0016020">
    <property type="term" value="C:membrane"/>
    <property type="evidence" value="ECO:0007669"/>
    <property type="project" value="UniProtKB-SubCell"/>
</dbReference>
<feature type="transmembrane region" description="Helical" evidence="6">
    <location>
        <begin position="243"/>
        <end position="264"/>
    </location>
</feature>
<dbReference type="InParanoid" id="A0A423X0D4"/>
<evidence type="ECO:0000256" key="3">
    <source>
        <dbReference type="ARBA" id="ARBA00022989"/>
    </source>
</evidence>
<dbReference type="PANTHER" id="PTHR23507:SF1">
    <property type="entry name" value="FI18259P1-RELATED"/>
    <property type="match status" value="1"/>
</dbReference>
<feature type="transmembrane region" description="Helical" evidence="6">
    <location>
        <begin position="124"/>
        <end position="142"/>
    </location>
</feature>
<feature type="region of interest" description="Disordered" evidence="5">
    <location>
        <begin position="23"/>
        <end position="44"/>
    </location>
</feature>
<dbReference type="EMBL" id="LKEB01000031">
    <property type="protein sequence ID" value="ROW09298.1"/>
    <property type="molecule type" value="Genomic_DNA"/>
</dbReference>
<proteinExistence type="predicted"/>
<feature type="transmembrane region" description="Helical" evidence="6">
    <location>
        <begin position="216"/>
        <end position="237"/>
    </location>
</feature>
<evidence type="ECO:0008006" key="9">
    <source>
        <dbReference type="Google" id="ProtNLM"/>
    </source>
</evidence>
<sequence>MDACNVAAEDGLSAGEVHRVEVRPVHGVDRGSGEDDDEDDDDEGSGYQPLWVRLACIGLDFLTQTYDQIRIVPELALFEQYVCRAHYGHDAGSNLISYGAIVPPELCKTHDVQYQLARLRSWKALFDGIAILLTAIPMGILADRIGRKKVIATSILGPILQLCWVVAVCLGRLGHGEMGAVWAGSIFLLMGNLSSANATIYAMAADSCPPSQRSRYFYYLYSTFLVCELIAPAFASATIERNLLIPFAVGLACLSLCFPVLGAMPETHKFGNHQGTISRPRRRPESPKDQNDAHETDSLLSAPPSHPATSSARSDHSLLAVLRDKNILLALFVLFVGALRQGTISVLLQYAAVRFGWPTSRTAMLVSAIAASNILLFLVILPQAIAFLTSRWHVPTQLIDYNVVSGSLVILAIGSALIGLASSMTWLICAVLFFAFGYGTRVAVLSLITAWTDEDTRASTFGVAQIVEGVGRICGDPMLLRVFARSMQLEGVLQGLPFFVAAAGFSTGAIAWRFATVTTTTR</sequence>
<dbReference type="AlphaFoldDB" id="A0A423X0D4"/>
<evidence type="ECO:0000256" key="2">
    <source>
        <dbReference type="ARBA" id="ARBA00022692"/>
    </source>
</evidence>
<protein>
    <recommendedName>
        <fullName evidence="9">Major facilitator superfamily (MFS) profile domain-containing protein</fullName>
    </recommendedName>
</protein>
<feature type="compositionally biased region" description="Low complexity" evidence="5">
    <location>
        <begin position="298"/>
        <end position="311"/>
    </location>
</feature>
<dbReference type="GO" id="GO:0022857">
    <property type="term" value="F:transmembrane transporter activity"/>
    <property type="evidence" value="ECO:0007669"/>
    <property type="project" value="InterPro"/>
</dbReference>
<comment type="subcellular location">
    <subcellularLocation>
        <location evidence="1">Membrane</location>
        <topology evidence="1">Multi-pass membrane protein</topology>
    </subcellularLocation>
</comment>
<evidence type="ECO:0000256" key="4">
    <source>
        <dbReference type="ARBA" id="ARBA00023136"/>
    </source>
</evidence>
<evidence type="ECO:0000256" key="5">
    <source>
        <dbReference type="SAM" id="MobiDB-lite"/>
    </source>
</evidence>
<feature type="transmembrane region" description="Helical" evidence="6">
    <location>
        <begin position="154"/>
        <end position="174"/>
    </location>
</feature>
<evidence type="ECO:0000256" key="6">
    <source>
        <dbReference type="SAM" id="Phobius"/>
    </source>
</evidence>
<evidence type="ECO:0000256" key="1">
    <source>
        <dbReference type="ARBA" id="ARBA00004141"/>
    </source>
</evidence>
<dbReference type="SUPFAM" id="SSF103473">
    <property type="entry name" value="MFS general substrate transporter"/>
    <property type="match status" value="1"/>
</dbReference>
<feature type="compositionally biased region" description="Acidic residues" evidence="5">
    <location>
        <begin position="34"/>
        <end position="44"/>
    </location>
</feature>
<evidence type="ECO:0000313" key="7">
    <source>
        <dbReference type="EMBL" id="ROW09298.1"/>
    </source>
</evidence>
<reference evidence="7 8" key="1">
    <citation type="submission" date="2015-09" db="EMBL/GenBank/DDBJ databases">
        <title>Host preference determinants of Valsa canker pathogens revealed by comparative genomics.</title>
        <authorList>
            <person name="Yin Z."/>
            <person name="Huang L."/>
        </authorList>
    </citation>
    <scope>NUCLEOTIDE SEQUENCE [LARGE SCALE GENOMIC DNA]</scope>
    <source>
        <strain evidence="7 8">SXYLt</strain>
    </source>
</reference>
<organism evidence="7 8">
    <name type="scientific">Cytospora leucostoma</name>
    <dbReference type="NCBI Taxonomy" id="1230097"/>
    <lineage>
        <taxon>Eukaryota</taxon>
        <taxon>Fungi</taxon>
        <taxon>Dikarya</taxon>
        <taxon>Ascomycota</taxon>
        <taxon>Pezizomycotina</taxon>
        <taxon>Sordariomycetes</taxon>
        <taxon>Sordariomycetidae</taxon>
        <taxon>Diaporthales</taxon>
        <taxon>Cytosporaceae</taxon>
        <taxon>Cytospora</taxon>
    </lineage>
</organism>
<accession>A0A423X0D4</accession>
<dbReference type="OrthoDB" id="194139at2759"/>
<dbReference type="Pfam" id="PF07690">
    <property type="entry name" value="MFS_1"/>
    <property type="match status" value="1"/>
</dbReference>
<feature type="region of interest" description="Disordered" evidence="5">
    <location>
        <begin position="271"/>
        <end position="311"/>
    </location>
</feature>
<dbReference type="Proteomes" id="UP000285146">
    <property type="component" value="Unassembled WGS sequence"/>
</dbReference>
<keyword evidence="2 6" id="KW-0812">Transmembrane</keyword>
<comment type="caution">
    <text evidence="7">The sequence shown here is derived from an EMBL/GenBank/DDBJ whole genome shotgun (WGS) entry which is preliminary data.</text>
</comment>
<evidence type="ECO:0000313" key="8">
    <source>
        <dbReference type="Proteomes" id="UP000285146"/>
    </source>
</evidence>
<keyword evidence="3 6" id="KW-1133">Transmembrane helix</keyword>
<gene>
    <name evidence="7" type="ORF">VPNG_05881</name>
</gene>
<feature type="transmembrane region" description="Helical" evidence="6">
    <location>
        <begin position="496"/>
        <end position="515"/>
    </location>
</feature>
<dbReference type="Gene3D" id="1.20.1250.20">
    <property type="entry name" value="MFS general substrate transporter like domains"/>
    <property type="match status" value="1"/>
</dbReference>
<dbReference type="InterPro" id="IPR036259">
    <property type="entry name" value="MFS_trans_sf"/>
</dbReference>
<feature type="transmembrane region" description="Helical" evidence="6">
    <location>
        <begin position="327"/>
        <end position="352"/>
    </location>
</feature>
<feature type="compositionally biased region" description="Basic and acidic residues" evidence="5">
    <location>
        <begin position="283"/>
        <end position="297"/>
    </location>
</feature>
<keyword evidence="4 6" id="KW-0472">Membrane</keyword>
<feature type="compositionally biased region" description="Basic and acidic residues" evidence="5">
    <location>
        <begin position="23"/>
        <end position="33"/>
    </location>
</feature>
<feature type="transmembrane region" description="Helical" evidence="6">
    <location>
        <begin position="180"/>
        <end position="204"/>
    </location>
</feature>